<dbReference type="PANTHER" id="PTHR30595">
    <property type="entry name" value="GLPR-RELATED TRANSCRIPTIONAL REPRESSOR"/>
    <property type="match status" value="1"/>
</dbReference>
<dbReference type="InterPro" id="IPR001034">
    <property type="entry name" value="DeoR_HTH"/>
</dbReference>
<organism evidence="5">
    <name type="scientific">Desulfofervidus auxilii</name>
    <dbReference type="NCBI Taxonomy" id="1621989"/>
    <lineage>
        <taxon>Bacteria</taxon>
        <taxon>Pseudomonadati</taxon>
        <taxon>Thermodesulfobacteriota</taxon>
        <taxon>Candidatus Desulfofervidia</taxon>
        <taxon>Candidatus Desulfofervidales</taxon>
        <taxon>Candidatus Desulfofervidaceae</taxon>
        <taxon>Candidatus Desulfofervidus</taxon>
    </lineage>
</organism>
<comment type="caution">
    <text evidence="5">The sequence shown here is derived from an EMBL/GenBank/DDBJ whole genome shotgun (WGS) entry which is preliminary data.</text>
</comment>
<feature type="domain" description="Schlafen AlbA-2" evidence="3">
    <location>
        <begin position="11"/>
        <end position="118"/>
    </location>
</feature>
<dbReference type="Pfam" id="PF13749">
    <property type="entry name" value="HATPase_c_4"/>
    <property type="match status" value="1"/>
</dbReference>
<dbReference type="Pfam" id="PF04326">
    <property type="entry name" value="SLFN_AlbA_2"/>
    <property type="match status" value="1"/>
</dbReference>
<evidence type="ECO:0000256" key="1">
    <source>
        <dbReference type="ARBA" id="ARBA00023015"/>
    </source>
</evidence>
<dbReference type="EMBL" id="DRIH01000011">
    <property type="protein sequence ID" value="HEC67265.1"/>
    <property type="molecule type" value="Genomic_DNA"/>
</dbReference>
<evidence type="ECO:0000259" key="3">
    <source>
        <dbReference type="Pfam" id="PF04326"/>
    </source>
</evidence>
<dbReference type="InterPro" id="IPR007421">
    <property type="entry name" value="Schlafen_AlbA_2_dom"/>
</dbReference>
<dbReference type="InterPro" id="IPR036388">
    <property type="entry name" value="WH-like_DNA-bd_sf"/>
</dbReference>
<dbReference type="InterPro" id="IPR038461">
    <property type="entry name" value="Schlafen_AlbA_2_dom_sf"/>
</dbReference>
<feature type="domain" description="HTH deoR-type" evidence="4">
    <location>
        <begin position="397"/>
        <end position="439"/>
    </location>
</feature>
<accession>A0A7C1ZL14</accession>
<dbReference type="Proteomes" id="UP000885738">
    <property type="component" value="Unassembled WGS sequence"/>
</dbReference>
<name>A0A7C1ZL14_DESA2</name>
<evidence type="ECO:0000259" key="4">
    <source>
        <dbReference type="Pfam" id="PF08220"/>
    </source>
</evidence>
<keyword evidence="2" id="KW-0804">Transcription</keyword>
<gene>
    <name evidence="5" type="ORF">ENI35_00370</name>
</gene>
<proteinExistence type="predicted"/>
<keyword evidence="1" id="KW-0805">Transcription regulation</keyword>
<evidence type="ECO:0000256" key="2">
    <source>
        <dbReference type="ARBA" id="ARBA00023163"/>
    </source>
</evidence>
<dbReference type="Pfam" id="PF08220">
    <property type="entry name" value="HTH_DeoR"/>
    <property type="match status" value="1"/>
</dbReference>
<dbReference type="PANTHER" id="PTHR30595:SF6">
    <property type="entry name" value="SCHLAFEN ALBA-2 DOMAIN-CONTAINING PROTEIN"/>
    <property type="match status" value="1"/>
</dbReference>
<reference evidence="5" key="1">
    <citation type="journal article" date="2020" name="mSystems">
        <title>Genome- and Community-Level Interaction Insights into Carbon Utilization and Element Cycling Functions of Hydrothermarchaeota in Hydrothermal Sediment.</title>
        <authorList>
            <person name="Zhou Z."/>
            <person name="Liu Y."/>
            <person name="Xu W."/>
            <person name="Pan J."/>
            <person name="Luo Z.H."/>
            <person name="Li M."/>
        </authorList>
    </citation>
    <scope>NUCLEOTIDE SEQUENCE [LARGE SCALE GENOMIC DNA]</scope>
    <source>
        <strain evidence="5">HyVt-389</strain>
    </source>
</reference>
<dbReference type="InterPro" id="IPR036390">
    <property type="entry name" value="WH_DNA-bd_sf"/>
</dbReference>
<dbReference type="Gene3D" id="3.30.950.30">
    <property type="entry name" value="Schlafen, AAA domain"/>
    <property type="match status" value="1"/>
</dbReference>
<dbReference type="SUPFAM" id="SSF46785">
    <property type="entry name" value="Winged helix' DNA-binding domain"/>
    <property type="match status" value="1"/>
</dbReference>
<dbReference type="GO" id="GO:0003700">
    <property type="term" value="F:DNA-binding transcription factor activity"/>
    <property type="evidence" value="ECO:0007669"/>
    <property type="project" value="InterPro"/>
</dbReference>
<evidence type="ECO:0000313" key="5">
    <source>
        <dbReference type="EMBL" id="HEC67265.1"/>
    </source>
</evidence>
<dbReference type="Gene3D" id="3.30.565.60">
    <property type="match status" value="1"/>
</dbReference>
<dbReference type="AlphaFoldDB" id="A0A7C1ZL14"/>
<protein>
    <submittedName>
        <fullName evidence="5">DeoR family transcriptional regulator</fullName>
    </submittedName>
</protein>
<sequence length="470" mass="54464">MGIKKIIEKGESEKLEFKKSTAQLDKSLKSICGFLNHEGGRVYFGIDKRRKVVGQEVSDKTLKSISQKIRQRIKPEVTPEVRVLETEGKKVIEVKVKEGNNKPYYLDGIAYKRVGTENPVIPPEELERIILEKRKRYWDSEICESANLDDIDEEKVRWFLETAKVERGYPLSENISVRNALIHLNLLKDGKLINAATLLFGKNPQKIFLQAEVKCLHFHGTEVEKPFETYHIYGSNIFQQIDNSRDFVLDRMKRPVILESGKATTMRPYEIPEFVIREAIVNAVAHRDYYSDAGVQIMVFADRIEIWNPGGLPKQLKIDDLRKPHPSLPRNPTIANLLYLTRYIEKAGSGTIEMIKQCRKENLPEPEFEEKMGSFVVIIWRDIYSDEYLNRLDLNIRQKRAIKYVKEKGSISNREYCNLLKVSRKTATNDLTDLVEKNIFSPSGTGKRILRYELRLRKNYAKITQRGDIS</sequence>
<dbReference type="InterPro" id="IPR038475">
    <property type="entry name" value="RecG_C_sf"/>
</dbReference>
<dbReference type="Gene3D" id="1.10.10.10">
    <property type="entry name" value="Winged helix-like DNA-binding domain superfamily/Winged helix DNA-binding domain"/>
    <property type="match status" value="1"/>
</dbReference>